<feature type="region of interest" description="Disordered" evidence="1">
    <location>
        <begin position="266"/>
        <end position="321"/>
    </location>
</feature>
<gene>
    <name evidence="2" type="ORF">PAUS00366_LOCUS19402</name>
</gene>
<protein>
    <submittedName>
        <fullName evidence="2">Uncharacterized protein</fullName>
    </submittedName>
</protein>
<feature type="compositionally biased region" description="Low complexity" evidence="1">
    <location>
        <begin position="174"/>
        <end position="194"/>
    </location>
</feature>
<feature type="compositionally biased region" description="Basic and acidic residues" evidence="1">
    <location>
        <begin position="1"/>
        <end position="11"/>
    </location>
</feature>
<feature type="compositionally biased region" description="Basic and acidic residues" evidence="1">
    <location>
        <begin position="419"/>
        <end position="428"/>
    </location>
</feature>
<name>A0A7S4ATX9_9STRA</name>
<feature type="compositionally biased region" description="Low complexity" evidence="1">
    <location>
        <begin position="268"/>
        <end position="277"/>
    </location>
</feature>
<feature type="region of interest" description="Disordered" evidence="1">
    <location>
        <begin position="335"/>
        <end position="495"/>
    </location>
</feature>
<feature type="region of interest" description="Disordered" evidence="1">
    <location>
        <begin position="67"/>
        <end position="240"/>
    </location>
</feature>
<feature type="region of interest" description="Disordered" evidence="1">
    <location>
        <begin position="1"/>
        <end position="51"/>
    </location>
</feature>
<dbReference type="EMBL" id="HBIX01028785">
    <property type="protein sequence ID" value="CAE0726645.1"/>
    <property type="molecule type" value="Transcribed_RNA"/>
</dbReference>
<feature type="compositionally biased region" description="Acidic residues" evidence="1">
    <location>
        <begin position="429"/>
        <end position="440"/>
    </location>
</feature>
<dbReference type="AlphaFoldDB" id="A0A7S4ATX9"/>
<feature type="compositionally biased region" description="Low complexity" evidence="1">
    <location>
        <begin position="298"/>
        <end position="318"/>
    </location>
</feature>
<organism evidence="2">
    <name type="scientific">Pseudo-nitzschia australis</name>
    <dbReference type="NCBI Taxonomy" id="44445"/>
    <lineage>
        <taxon>Eukaryota</taxon>
        <taxon>Sar</taxon>
        <taxon>Stramenopiles</taxon>
        <taxon>Ochrophyta</taxon>
        <taxon>Bacillariophyta</taxon>
        <taxon>Bacillariophyceae</taxon>
        <taxon>Bacillariophycidae</taxon>
        <taxon>Bacillariales</taxon>
        <taxon>Bacillariaceae</taxon>
        <taxon>Pseudo-nitzschia</taxon>
    </lineage>
</organism>
<evidence type="ECO:0000256" key="1">
    <source>
        <dbReference type="SAM" id="MobiDB-lite"/>
    </source>
</evidence>
<feature type="compositionally biased region" description="Low complexity" evidence="1">
    <location>
        <begin position="147"/>
        <end position="165"/>
    </location>
</feature>
<feature type="compositionally biased region" description="Polar residues" evidence="1">
    <location>
        <begin position="369"/>
        <end position="383"/>
    </location>
</feature>
<feature type="compositionally biased region" description="Acidic residues" evidence="1">
    <location>
        <begin position="388"/>
        <end position="398"/>
    </location>
</feature>
<feature type="compositionally biased region" description="Low complexity" evidence="1">
    <location>
        <begin position="446"/>
        <end position="460"/>
    </location>
</feature>
<sequence length="495" mass="53196">MDTDDSDKGDIYIENSSKKNKTHSPSAMLGPSSDNDSHSHDSNSLLYGTDEEDLSYTYGVAYRSKENDASYAYEESEQQQQQQQQQSRANDPSTATKKKQFEELWRDDNRAEEADEAESVVGFLESVQSARKSAEAALDTESLVQATETEGSATTTTTTNAQQTGRGNGTIVPDETTGNGDATTTNNNNNNNADEIGDDNDETNAKATDDASNESLHLEVEESPNAEDEKGQNVCLPPPTKLESYIKEGNNKSIAAVATTLSLADDCSVSSSVSGSSRQSLKNNRIAGESARTKKSSEWASSSSSLASCSGSVNSSDSSKLRSLLCQSDTNDAALLFGKQHQQQPREDSSNADDSSNASSNSTPEPDVSMSSCTSNQLKSLLTRTGDEDSSVDDEDKADDLLFKETPISESTTTNRRLAVQEEEKKDEDFDGNDRDDEDDNKMYLPAAIRPSASSSPIGAQSPGHYDSNDDSTVISSLSEAPSVDESIGSNMGWF</sequence>
<reference evidence="2" key="1">
    <citation type="submission" date="2021-01" db="EMBL/GenBank/DDBJ databases">
        <authorList>
            <person name="Corre E."/>
            <person name="Pelletier E."/>
            <person name="Niang G."/>
            <person name="Scheremetjew M."/>
            <person name="Finn R."/>
            <person name="Kale V."/>
            <person name="Holt S."/>
            <person name="Cochrane G."/>
            <person name="Meng A."/>
            <person name="Brown T."/>
            <person name="Cohen L."/>
        </authorList>
    </citation>
    <scope>NUCLEOTIDE SEQUENCE</scope>
    <source>
        <strain evidence="2">10249 10 AB</strain>
    </source>
</reference>
<proteinExistence type="predicted"/>
<feature type="compositionally biased region" description="Low complexity" evidence="1">
    <location>
        <begin position="352"/>
        <end position="362"/>
    </location>
</feature>
<feature type="compositionally biased region" description="Polar residues" evidence="1">
    <location>
        <begin position="471"/>
        <end position="480"/>
    </location>
</feature>
<feature type="compositionally biased region" description="Basic and acidic residues" evidence="1">
    <location>
        <begin position="99"/>
        <end position="112"/>
    </location>
</feature>
<accession>A0A7S4ATX9</accession>
<evidence type="ECO:0000313" key="2">
    <source>
        <dbReference type="EMBL" id="CAE0726645.1"/>
    </source>
</evidence>